<feature type="compositionally biased region" description="Basic and acidic residues" evidence="17">
    <location>
        <begin position="993"/>
        <end position="1005"/>
    </location>
</feature>
<evidence type="ECO:0000256" key="9">
    <source>
        <dbReference type="ARBA" id="ARBA00022737"/>
    </source>
</evidence>
<dbReference type="GO" id="GO:0016197">
    <property type="term" value="P:endosomal transport"/>
    <property type="evidence" value="ECO:0007669"/>
    <property type="project" value="TreeGrafter"/>
</dbReference>
<dbReference type="SMART" id="SM00027">
    <property type="entry name" value="EH"/>
    <property type="match status" value="2"/>
</dbReference>
<dbReference type="HOGENOM" id="CLU_001963_1_0_1"/>
<evidence type="ECO:0000256" key="8">
    <source>
        <dbReference type="ARBA" id="ARBA00022583"/>
    </source>
</evidence>
<dbReference type="GO" id="GO:0030479">
    <property type="term" value="C:actin cortical patch"/>
    <property type="evidence" value="ECO:0007669"/>
    <property type="project" value="UniProtKB-SubCell"/>
</dbReference>
<dbReference type="GO" id="GO:0003779">
    <property type="term" value="F:actin binding"/>
    <property type="evidence" value="ECO:0007669"/>
    <property type="project" value="UniProtKB-KW"/>
</dbReference>
<feature type="domain" description="EF-hand" evidence="19">
    <location>
        <begin position="398"/>
        <end position="433"/>
    </location>
</feature>
<dbReference type="Proteomes" id="UP000006911">
    <property type="component" value="Unassembled WGS sequence"/>
</dbReference>
<evidence type="ECO:0000256" key="10">
    <source>
        <dbReference type="ARBA" id="ARBA00022753"/>
    </source>
</evidence>
<dbReference type="PANTHER" id="PTHR11216">
    <property type="entry name" value="EH DOMAIN"/>
    <property type="match status" value="1"/>
</dbReference>
<evidence type="ECO:0000256" key="7">
    <source>
        <dbReference type="ARBA" id="ARBA00022490"/>
    </source>
</evidence>
<evidence type="ECO:0000313" key="20">
    <source>
        <dbReference type="EMBL" id="CAZ83899.1"/>
    </source>
</evidence>
<feature type="domain" description="EH" evidence="18">
    <location>
        <begin position="80"/>
        <end position="168"/>
    </location>
</feature>
<dbReference type="SMART" id="SM00054">
    <property type="entry name" value="EFh"/>
    <property type="match status" value="2"/>
</dbReference>
<evidence type="ECO:0000256" key="15">
    <source>
        <dbReference type="ARBA" id="ARBA00025194"/>
    </source>
</evidence>
<dbReference type="PROSITE" id="PS50222">
    <property type="entry name" value="EF_HAND_2"/>
    <property type="match status" value="2"/>
</dbReference>
<dbReference type="EMBL" id="FN430308">
    <property type="protein sequence ID" value="CAZ83899.1"/>
    <property type="molecule type" value="Genomic_DNA"/>
</dbReference>
<evidence type="ECO:0000256" key="3">
    <source>
        <dbReference type="ARBA" id="ARBA00004413"/>
    </source>
</evidence>
<feature type="region of interest" description="Disordered" evidence="17">
    <location>
        <begin position="787"/>
        <end position="828"/>
    </location>
</feature>
<feature type="domain" description="EF-hand" evidence="19">
    <location>
        <begin position="112"/>
        <end position="147"/>
    </location>
</feature>
<evidence type="ECO:0000256" key="4">
    <source>
        <dbReference type="ARBA" id="ARBA00009351"/>
    </source>
</evidence>
<dbReference type="InterPro" id="IPR000261">
    <property type="entry name" value="EH_dom"/>
</dbReference>
<evidence type="ECO:0000259" key="19">
    <source>
        <dbReference type="PROSITE" id="PS50222"/>
    </source>
</evidence>
<dbReference type="InterPro" id="IPR002048">
    <property type="entry name" value="EF_hand_dom"/>
</dbReference>
<evidence type="ECO:0000256" key="13">
    <source>
        <dbReference type="ARBA" id="ARBA00023203"/>
    </source>
</evidence>
<dbReference type="STRING" id="656061.D5GH74"/>
<feature type="compositionally biased region" description="Low complexity" evidence="17">
    <location>
        <begin position="811"/>
        <end position="826"/>
    </location>
</feature>
<feature type="region of interest" description="Disordered" evidence="17">
    <location>
        <begin position="845"/>
        <end position="977"/>
    </location>
</feature>
<keyword evidence="7" id="KW-0963">Cytoplasm</keyword>
<evidence type="ECO:0000256" key="2">
    <source>
        <dbReference type="ARBA" id="ARBA00004134"/>
    </source>
</evidence>
<comment type="similarity">
    <text evidence="4">Belongs to the PAN1 family.</text>
</comment>
<evidence type="ECO:0000256" key="17">
    <source>
        <dbReference type="SAM" id="MobiDB-lite"/>
    </source>
</evidence>
<feature type="compositionally biased region" description="Basic and acidic residues" evidence="17">
    <location>
        <begin position="796"/>
        <end position="806"/>
    </location>
</feature>
<proteinExistence type="inferred from homology"/>
<feature type="compositionally biased region" description="Pro residues" evidence="17">
    <location>
        <begin position="1085"/>
        <end position="1118"/>
    </location>
</feature>
<dbReference type="Pfam" id="PF08226">
    <property type="entry name" value="DUF1720"/>
    <property type="match status" value="1"/>
</dbReference>
<gene>
    <name evidence="20" type="ORF">GSTUM_00007779001</name>
</gene>
<dbReference type="GO" id="GO:0006897">
    <property type="term" value="P:endocytosis"/>
    <property type="evidence" value="ECO:0007669"/>
    <property type="project" value="UniProtKB-KW"/>
</dbReference>
<keyword evidence="9" id="KW-0677">Repeat</keyword>
<dbReference type="OMA" id="GMPGQWG"/>
<feature type="domain" description="EH" evidence="18">
    <location>
        <begin position="365"/>
        <end position="454"/>
    </location>
</feature>
<feature type="compositionally biased region" description="Basic and acidic residues" evidence="17">
    <location>
        <begin position="867"/>
        <end position="902"/>
    </location>
</feature>
<dbReference type="InParanoid" id="D5GH74"/>
<evidence type="ECO:0000256" key="12">
    <source>
        <dbReference type="ARBA" id="ARBA00023136"/>
    </source>
</evidence>
<keyword evidence="6" id="KW-1003">Cell membrane</keyword>
<dbReference type="RefSeq" id="XP_002839708.1">
    <property type="nucleotide sequence ID" value="XM_002839662.1"/>
</dbReference>
<feature type="compositionally biased region" description="Pro residues" evidence="17">
    <location>
        <begin position="1262"/>
        <end position="1278"/>
    </location>
</feature>
<feature type="region of interest" description="Disordered" evidence="17">
    <location>
        <begin position="176"/>
        <end position="223"/>
    </location>
</feature>
<reference evidence="20 21" key="1">
    <citation type="journal article" date="2010" name="Nature">
        <title>Perigord black truffle genome uncovers evolutionary origins and mechanisms of symbiosis.</title>
        <authorList>
            <person name="Martin F."/>
            <person name="Kohler A."/>
            <person name="Murat C."/>
            <person name="Balestrini R."/>
            <person name="Coutinho P.M."/>
            <person name="Jaillon O."/>
            <person name="Montanini B."/>
            <person name="Morin E."/>
            <person name="Noel B."/>
            <person name="Percudani R."/>
            <person name="Porcel B."/>
            <person name="Rubini A."/>
            <person name="Amicucci A."/>
            <person name="Amselem J."/>
            <person name="Anthouard V."/>
            <person name="Arcioni S."/>
            <person name="Artiguenave F."/>
            <person name="Aury J.M."/>
            <person name="Ballario P."/>
            <person name="Bolchi A."/>
            <person name="Brenna A."/>
            <person name="Brun A."/>
            <person name="Buee M."/>
            <person name="Cantarel B."/>
            <person name="Chevalier G."/>
            <person name="Couloux A."/>
            <person name="Da Silva C."/>
            <person name="Denoeud F."/>
            <person name="Duplessis S."/>
            <person name="Ghignone S."/>
            <person name="Hilselberger B."/>
            <person name="Iotti M."/>
            <person name="Marcais B."/>
            <person name="Mello A."/>
            <person name="Miranda M."/>
            <person name="Pacioni G."/>
            <person name="Quesneville H."/>
            <person name="Riccioni C."/>
            <person name="Ruotolo R."/>
            <person name="Splivallo R."/>
            <person name="Stocchi V."/>
            <person name="Tisserant E."/>
            <person name="Viscomi A.R."/>
            <person name="Zambonelli A."/>
            <person name="Zampieri E."/>
            <person name="Henrissat B."/>
            <person name="Lebrun M.H."/>
            <person name="Paolocci F."/>
            <person name="Bonfante P."/>
            <person name="Ottonello S."/>
            <person name="Wincker P."/>
        </authorList>
    </citation>
    <scope>NUCLEOTIDE SEQUENCE [LARGE SCALE GENOMIC DNA]</scope>
    <source>
        <strain evidence="20 21">Mel28</strain>
    </source>
</reference>
<feature type="region of interest" description="Disordered" evidence="17">
    <location>
        <begin position="493"/>
        <end position="545"/>
    </location>
</feature>
<comment type="subcellular location">
    <subcellularLocation>
        <location evidence="3">Cell membrane</location>
        <topology evidence="3">Peripheral membrane protein</topology>
        <orientation evidence="3">Cytoplasmic side</orientation>
    </subcellularLocation>
    <subcellularLocation>
        <location evidence="2">Cytoplasm</location>
        <location evidence="2">Cytoskeleton</location>
        <location evidence="2">Actin patch</location>
    </subcellularLocation>
    <subcellularLocation>
        <location evidence="1">Endosome membrane</location>
        <topology evidence="1">Peripheral membrane protein</topology>
        <orientation evidence="1">Cytoplasmic side</orientation>
    </subcellularLocation>
</comment>
<dbReference type="FunFam" id="1.10.238.10:FF:000349">
    <property type="entry name" value="Actin cytoskeleton-regulatory complex protein PAN1"/>
    <property type="match status" value="1"/>
</dbReference>
<feature type="compositionally biased region" description="Polar residues" evidence="17">
    <location>
        <begin position="188"/>
        <end position="206"/>
    </location>
</feature>
<dbReference type="GeneID" id="9182604"/>
<feature type="region of interest" description="Disordered" evidence="17">
    <location>
        <begin position="1036"/>
        <end position="1290"/>
    </location>
</feature>
<keyword evidence="12" id="KW-0472">Membrane</keyword>
<feature type="region of interest" description="Disordered" evidence="17">
    <location>
        <begin position="1"/>
        <end position="66"/>
    </location>
</feature>
<feature type="region of interest" description="Disordered" evidence="17">
    <location>
        <begin position="692"/>
        <end position="742"/>
    </location>
</feature>
<evidence type="ECO:0000256" key="5">
    <source>
        <dbReference type="ARBA" id="ARBA00011159"/>
    </source>
</evidence>
<dbReference type="KEGG" id="tml:GSTUM_00007779001"/>
<feature type="compositionally biased region" description="Low complexity" evidence="17">
    <location>
        <begin position="207"/>
        <end position="221"/>
    </location>
</feature>
<dbReference type="InterPro" id="IPR013182">
    <property type="entry name" value="DUF1720"/>
</dbReference>
<keyword evidence="21" id="KW-1185">Reference proteome</keyword>
<feature type="compositionally biased region" description="Pro residues" evidence="17">
    <location>
        <begin position="903"/>
        <end position="918"/>
    </location>
</feature>
<feature type="compositionally biased region" description="Low complexity" evidence="17">
    <location>
        <begin position="1145"/>
        <end position="1174"/>
    </location>
</feature>
<feature type="region of interest" description="Disordered" evidence="17">
    <location>
        <begin position="993"/>
        <end position="1021"/>
    </location>
</feature>
<comment type="function">
    <text evidence="15">Component of the PAN1 actin cytoskeleton-regulatory complex required for the internalization of endosomes during actin-coupled endocytosis. The complex links the site of endocytosis to the cell membrane-associated actin cytoskeleton. Mediates uptake of external molecules and vacuolar degradation of plasma membrane proteins. Plays a role in the proper organization of the cell membrane-associated actin cytoskeleton and promotes its destabilization.</text>
</comment>
<dbReference type="PROSITE" id="PS50031">
    <property type="entry name" value="EH"/>
    <property type="match status" value="2"/>
</dbReference>
<dbReference type="GO" id="GO:0005886">
    <property type="term" value="C:plasma membrane"/>
    <property type="evidence" value="ECO:0007669"/>
    <property type="project" value="UniProtKB-SubCell"/>
</dbReference>
<keyword evidence="8" id="KW-0254">Endocytosis</keyword>
<feature type="compositionally biased region" description="Acidic residues" evidence="17">
    <location>
        <begin position="1044"/>
        <end position="1056"/>
    </location>
</feature>
<evidence type="ECO:0000256" key="11">
    <source>
        <dbReference type="ARBA" id="ARBA00023054"/>
    </source>
</evidence>
<accession>D5GH74</accession>
<evidence type="ECO:0000256" key="6">
    <source>
        <dbReference type="ARBA" id="ARBA00022475"/>
    </source>
</evidence>
<dbReference type="CDD" id="cd00052">
    <property type="entry name" value="EH"/>
    <property type="match status" value="2"/>
</dbReference>
<name>D5GH74_TUBMM</name>
<dbReference type="InterPro" id="IPR011992">
    <property type="entry name" value="EF-hand-dom_pair"/>
</dbReference>
<dbReference type="PANTHER" id="PTHR11216:SF173">
    <property type="entry name" value="ACTIN CYTOSKELETON-REGULATORY COMPLEX PROTEIN PAN1"/>
    <property type="match status" value="1"/>
</dbReference>
<dbReference type="Gene3D" id="1.10.238.10">
    <property type="entry name" value="EF-hand"/>
    <property type="match status" value="2"/>
</dbReference>
<feature type="compositionally biased region" description="Low complexity" evidence="17">
    <location>
        <begin position="33"/>
        <end position="57"/>
    </location>
</feature>
<evidence type="ECO:0000256" key="1">
    <source>
        <dbReference type="ARBA" id="ARBA00004125"/>
    </source>
</evidence>
<feature type="coiled-coil region" evidence="16">
    <location>
        <begin position="609"/>
        <end position="636"/>
    </location>
</feature>
<dbReference type="Pfam" id="PF12763">
    <property type="entry name" value="EH"/>
    <property type="match status" value="2"/>
</dbReference>
<dbReference type="SUPFAM" id="SSF47473">
    <property type="entry name" value="EF-hand"/>
    <property type="match status" value="2"/>
</dbReference>
<keyword evidence="14" id="KW-0206">Cytoskeleton</keyword>
<feature type="compositionally biased region" description="Low complexity" evidence="17">
    <location>
        <begin position="527"/>
        <end position="536"/>
    </location>
</feature>
<feature type="compositionally biased region" description="Polar residues" evidence="17">
    <location>
        <begin position="1123"/>
        <end position="1133"/>
    </location>
</feature>
<keyword evidence="11 16" id="KW-0175">Coiled coil</keyword>
<keyword evidence="13" id="KW-0009">Actin-binding</keyword>
<feature type="region of interest" description="Disordered" evidence="17">
    <location>
        <begin position="1303"/>
        <end position="1325"/>
    </location>
</feature>
<dbReference type="GO" id="GO:0010008">
    <property type="term" value="C:endosome membrane"/>
    <property type="evidence" value="ECO:0007669"/>
    <property type="project" value="UniProtKB-SubCell"/>
</dbReference>
<dbReference type="GO" id="GO:0005509">
    <property type="term" value="F:calcium ion binding"/>
    <property type="evidence" value="ECO:0007669"/>
    <property type="project" value="InterPro"/>
</dbReference>
<organism evidence="20 21">
    <name type="scientific">Tuber melanosporum (strain Mel28)</name>
    <name type="common">Perigord black truffle</name>
    <dbReference type="NCBI Taxonomy" id="656061"/>
    <lineage>
        <taxon>Eukaryota</taxon>
        <taxon>Fungi</taxon>
        <taxon>Dikarya</taxon>
        <taxon>Ascomycota</taxon>
        <taxon>Pezizomycotina</taxon>
        <taxon>Pezizomycetes</taxon>
        <taxon>Pezizales</taxon>
        <taxon>Tuberaceae</taxon>
        <taxon>Tuber</taxon>
    </lineage>
</organism>
<evidence type="ECO:0000313" key="21">
    <source>
        <dbReference type="Proteomes" id="UP000006911"/>
    </source>
</evidence>
<evidence type="ECO:0000256" key="14">
    <source>
        <dbReference type="ARBA" id="ARBA00023212"/>
    </source>
</evidence>
<comment type="subunit">
    <text evidence="5">Component of the PAN1 actin cytoskeleton-regulatory complex.</text>
</comment>
<feature type="compositionally biased region" description="Basic and acidic residues" evidence="17">
    <location>
        <begin position="497"/>
        <end position="509"/>
    </location>
</feature>
<evidence type="ECO:0000259" key="18">
    <source>
        <dbReference type="PROSITE" id="PS50031"/>
    </source>
</evidence>
<dbReference type="eggNOG" id="KOG0998">
    <property type="taxonomic scope" value="Eukaryota"/>
</dbReference>
<dbReference type="FunCoup" id="D5GH74">
    <property type="interactions" value="54"/>
</dbReference>
<feature type="compositionally biased region" description="Basic and acidic residues" evidence="17">
    <location>
        <begin position="920"/>
        <end position="977"/>
    </location>
</feature>
<protein>
    <submittedName>
        <fullName evidence="20">(Perigord truffle) hypothetical protein</fullName>
    </submittedName>
</protein>
<keyword evidence="10" id="KW-0967">Endosome</keyword>
<evidence type="ECO:0000256" key="16">
    <source>
        <dbReference type="SAM" id="Coils"/>
    </source>
</evidence>
<feature type="compositionally biased region" description="Basic and acidic residues" evidence="17">
    <location>
        <begin position="711"/>
        <end position="742"/>
    </location>
</feature>
<sequence length="1325" mass="143497">MPIQYQATGQPGGLQGYPSQQGIPPVPPLPTGLSSFSPQSQQTFSSLPQQQPQQQQQQHKKAKSQTKIPTIRLSFITAADQAKFEQLFKAAVGEGQALSGDKARDILLRSQLSPSDLHQIWQLADTTKSGQLLFPEFALAMYLCNLKRGGKTLPSTLPEVVRNEVSSMVDIISFGVPDSAPLPAPRTNVPSFEVSSAPPQTPQTAISPSQPTGQPQPSNSQLLGMMAQPTGFQPQQTGIPGLQSQRTGFPTMQTQFTGFQPQQTGITSQATGYGQGPGSYGGSIPPVPPIPTGVSSLMPSGMNPLQAQPTGRPGQWGFVNTPASVLQGIDALQERMMPQPGREGGFSTQGLQGNAVIPWSITKVEKQKYDQVFEGWDGLKRGLISGDTAIEVFGQSGLPKDNLMQIWTLADSGNKGSLNKDEFAVAMHLIFRKLNGYEIPTRLPPELIPPSTKKFSESLSTVKSFLQEGRKASALQPQATGVSYLKSRSFHDTATAQERKDGTVYRFDDNQVGYKSSARHRAKGARSPSPAVGGSPSPSPGPEMTLDQLRKRVREKQILLNAIDIKDEDEAENDDILDRRDRRDADDLYRRIRRVQEDIDANPNAAVGGTDLEAERRQLRRQLQNLADRLPDLASKVRKTERGIADAKLSLFGLRDAKAHPGSASVIIGTGPGGAITESDRIKARSKAMMQQRLAALTGKPAASTGDDDEAASRRLAEETQKIKSEQESNDRMTRDVEDSVTEFRKSLEGSLKFAPGESGGISDSERRRWEEALGVEDEVKEFIFDLQRQSHSAKLRREDDRDYRRPLAPPSRTSTPSGSSYSSFKSAEERAAFIKQQAEQKMAERLAALGIKPPARSNIGETAQQRAERERKEREERLRKAEEEEAMRERNLQQRLADEQPKPPAPITSKKPPPPAPRRAKDDNQAKARAEEQARKAEESLRAAEEQALKEEQAAQRAKIEQKEEESRAEEEALLREQEAARARLQALEDKVKQGKLQKQEEKKKRQAALQATKEKEARLAAMRAEIERAREEEERLKRLQMELEDSSSDEEGPEELGGVTPTKESVSEEQFVPAPSPSSTAASPPPPPPPPPPPAPPLPPAVKAPSPPATAVPSVPPTSVGADTNNPSNNPFLKHLGANGDVPALSPAAPASTASAAPSAPSAPSSSGAVPSKNPFYKLNPDQTAEPSPRTFSRRQPEEDDWSVVDGGESSSDDDDDPPNRQGTRALAEMLFSTMAPPRPLSSMGSKETEQPISPSIGGAPPPPPPPPPPPAPPMPSGSSAPVAPPIKVDVGSLLNEISLGRALRKTETKDRSAPASGGRVVG</sequence>